<dbReference type="AlphaFoldDB" id="C9RF36"/>
<evidence type="ECO:0000259" key="2">
    <source>
        <dbReference type="Pfam" id="PF07705"/>
    </source>
</evidence>
<proteinExistence type="predicted"/>
<keyword evidence="1" id="KW-0472">Membrane</keyword>
<protein>
    <recommendedName>
        <fullName evidence="2">CARDB domain-containing protein</fullName>
    </recommendedName>
</protein>
<sequence>MKGLKKLFIIFIFLFLLSQVSAYIIFKNFDYKAQYLEPSKTYDLYITIESDKEINNTVIYIKPTNEISKENIEIIKGKKWIGHLFPYEYGVAHLIIKIKPNAPNYDYKITVYCNYTKDDQQYSENRIFTLPVRGKANLVIETTKNMLNVGNNKILLLLTNKGTGTAENIKIEFQNSNNLIILGDNTFTLSSLNSGESTYIPLTIFAKKEGVYSINYKISYKNPYNLLELTQKSETINEDSKSETLTYQNKNTVEETGILTFNVFPNELVSINIKNPTITVGKIENLTISIKNNYKDSLFVVQIGKYFIGDNQKSIFIKKGEAKNLTFQIKVDKEGVVDIPILIYFDNNQIEKNLTINVVGKADLVLSGIDIESSFNEIKITGDIDNIGTGKAKSVLISIEKTKNIIPKKPYENYFVGTLNPDDYGSFELHCQINGNVSEIPLKITYRDEDNNLMTIYKTVKIDKNIIPSKNESNGGINYLVVGIAILFCVGVVYLIYRGFVRKDVK</sequence>
<gene>
    <name evidence="3" type="ordered locus">Metvu_0321</name>
</gene>
<reference evidence="3" key="1">
    <citation type="submission" date="2009-10" db="EMBL/GenBank/DDBJ databases">
        <title>Complete sequence of chromosome of Methanocaldococcus vulcanius M7.</title>
        <authorList>
            <consortium name="US DOE Joint Genome Institute"/>
            <person name="Lucas S."/>
            <person name="Copeland A."/>
            <person name="Lapidus A."/>
            <person name="Glavina del Rio T."/>
            <person name="Dalin E."/>
            <person name="Tice H."/>
            <person name="Bruce D."/>
            <person name="Goodwin L."/>
            <person name="Pitluck S."/>
            <person name="Lcollab F.I."/>
            <person name="Brettin T."/>
            <person name="Detter J.C."/>
            <person name="Han C."/>
            <person name="Tapia R."/>
            <person name="Kuske C.R."/>
            <person name="Schmutz J."/>
            <person name="Larimer F."/>
            <person name="Land M."/>
            <person name="Hauser L."/>
            <person name="Kyrpides N."/>
            <person name="Ovchinikova G."/>
            <person name="Sieprawska-Lupa M."/>
            <person name="Whitman W.B."/>
            <person name="Woyke T."/>
        </authorList>
    </citation>
    <scope>NUCLEOTIDE SEQUENCE [LARGE SCALE GENOMIC DNA]</scope>
    <source>
        <strain evidence="3">M7</strain>
    </source>
</reference>
<keyword evidence="4" id="KW-1185">Reference proteome</keyword>
<evidence type="ECO:0000256" key="1">
    <source>
        <dbReference type="SAM" id="Phobius"/>
    </source>
</evidence>
<dbReference type="PANTHER" id="PTHR35902">
    <property type="entry name" value="S-LAYER DOMAIN-LIKE PROTEIN-RELATED"/>
    <property type="match status" value="1"/>
</dbReference>
<dbReference type="PANTHER" id="PTHR35902:SF3">
    <property type="entry name" value="NPCBM-ASSOCIATED, NEW3 DOMAIN OF ALPHA-GALACTOSIDASE"/>
    <property type="match status" value="1"/>
</dbReference>
<name>C9RF36_METVM</name>
<feature type="domain" description="CARDB" evidence="2">
    <location>
        <begin position="138"/>
        <end position="222"/>
    </location>
</feature>
<dbReference type="STRING" id="579137.Metvu_0321"/>
<dbReference type="EMBL" id="CP001787">
    <property type="protein sequence ID" value="ACX72188.1"/>
    <property type="molecule type" value="Genomic_DNA"/>
</dbReference>
<dbReference type="KEGG" id="mvu:Metvu_0321"/>
<feature type="transmembrane region" description="Helical" evidence="1">
    <location>
        <begin position="477"/>
        <end position="497"/>
    </location>
</feature>
<dbReference type="RefSeq" id="WP_012819732.1">
    <property type="nucleotide sequence ID" value="NC_013407.1"/>
</dbReference>
<dbReference type="Proteomes" id="UP000002063">
    <property type="component" value="Chromosome"/>
</dbReference>
<evidence type="ECO:0000313" key="4">
    <source>
        <dbReference type="Proteomes" id="UP000002063"/>
    </source>
</evidence>
<accession>C9RF36</accession>
<dbReference type="GeneID" id="8512650"/>
<organism evidence="3 4">
    <name type="scientific">Methanocaldococcus vulcanius (strain ATCC 700851 / DSM 12094 / M7)</name>
    <name type="common">Methanococcus vulcanius</name>
    <dbReference type="NCBI Taxonomy" id="579137"/>
    <lineage>
        <taxon>Archaea</taxon>
        <taxon>Methanobacteriati</taxon>
        <taxon>Methanobacteriota</taxon>
        <taxon>Methanomada group</taxon>
        <taxon>Methanococci</taxon>
        <taxon>Methanococcales</taxon>
        <taxon>Methanocaldococcaceae</taxon>
        <taxon>Methanocaldococcus</taxon>
    </lineage>
</organism>
<keyword evidence="1" id="KW-1133">Transmembrane helix</keyword>
<dbReference type="eggNOG" id="arCOG04400">
    <property type="taxonomic scope" value="Archaea"/>
</dbReference>
<dbReference type="Pfam" id="PF07705">
    <property type="entry name" value="CARDB"/>
    <property type="match status" value="1"/>
</dbReference>
<dbReference type="OrthoDB" id="65070at2157"/>
<dbReference type="HOGENOM" id="CLU_540387_0_0_2"/>
<dbReference type="InterPro" id="IPR011635">
    <property type="entry name" value="CARDB"/>
</dbReference>
<evidence type="ECO:0000313" key="3">
    <source>
        <dbReference type="EMBL" id="ACX72188.1"/>
    </source>
</evidence>
<keyword evidence="1" id="KW-0812">Transmembrane</keyword>